<sequence length="184" mass="20702">MFAKQYSHRLPADYDMGVIRERAARLGPLWDHAEGLLFKAFIAQERGQGPGVNNLYSSVYLWSDPLQAADFLLGERFQKVLDSFGQPHIESWLPLDVQRGPAQDALSLYREEWALEPSADRGQILATEKARNQQIADTSDNFAVFLALDVQAWKLVRITLSAKALDVNHPGNGYEVFYLARPGV</sequence>
<evidence type="ECO:0000313" key="1">
    <source>
        <dbReference type="EMBL" id="NWD43450.1"/>
    </source>
</evidence>
<dbReference type="AlphaFoldDB" id="A0A1H2IST9"/>
<evidence type="ECO:0000313" key="2">
    <source>
        <dbReference type="Proteomes" id="UP000546584"/>
    </source>
</evidence>
<dbReference type="Pfam" id="PF16157">
    <property type="entry name" value="DUF4865"/>
    <property type="match status" value="1"/>
</dbReference>
<organism evidence="1 2">
    <name type="scientific">Pseudomonas yamanorum</name>
    <dbReference type="NCBI Taxonomy" id="515393"/>
    <lineage>
        <taxon>Bacteria</taxon>
        <taxon>Pseudomonadati</taxon>
        <taxon>Pseudomonadota</taxon>
        <taxon>Gammaproteobacteria</taxon>
        <taxon>Pseudomonadales</taxon>
        <taxon>Pseudomonadaceae</taxon>
        <taxon>Pseudomonas</taxon>
    </lineage>
</organism>
<dbReference type="Proteomes" id="UP000546584">
    <property type="component" value="Unassembled WGS sequence"/>
</dbReference>
<dbReference type="GeneID" id="93516422"/>
<reference evidence="1 2" key="1">
    <citation type="submission" date="2020-04" db="EMBL/GenBank/DDBJ databases">
        <title>Molecular characterization of pseudomonads from Agaricus bisporus reveal novel blotch 2 pathogens in Western Europe.</title>
        <authorList>
            <person name="Taparia T."/>
            <person name="Krijger M."/>
            <person name="Haynes E."/>
            <person name="Elpinstone J.G."/>
            <person name="Noble R."/>
            <person name="Van Der Wolf J."/>
        </authorList>
    </citation>
    <scope>NUCLEOTIDE SEQUENCE [LARGE SCALE GENOMIC DNA]</scope>
    <source>
        <strain evidence="1 2">IPO3753</strain>
    </source>
</reference>
<dbReference type="EMBL" id="JACAQR010000021">
    <property type="protein sequence ID" value="NWD43450.1"/>
    <property type="molecule type" value="Genomic_DNA"/>
</dbReference>
<name>A0A1H2IST9_9PSED</name>
<accession>A0A1H2IST9</accession>
<dbReference type="RefSeq" id="WP_093208959.1">
    <property type="nucleotide sequence ID" value="NZ_CP143576.1"/>
</dbReference>
<comment type="caution">
    <text evidence="1">The sequence shown here is derived from an EMBL/GenBank/DDBJ whole genome shotgun (WGS) entry which is preliminary data.</text>
</comment>
<protein>
    <submittedName>
        <fullName evidence="1">DUF4865 family protein</fullName>
    </submittedName>
</protein>
<proteinExistence type="predicted"/>
<dbReference type="InterPro" id="IPR032349">
    <property type="entry name" value="DUF4865"/>
</dbReference>
<gene>
    <name evidence="1" type="ORF">HX826_16375</name>
</gene>